<evidence type="ECO:0008006" key="3">
    <source>
        <dbReference type="Google" id="ProtNLM"/>
    </source>
</evidence>
<dbReference type="AlphaFoldDB" id="A0A6H5HUM4"/>
<reference evidence="1 2" key="1">
    <citation type="submission" date="2020-02" db="EMBL/GenBank/DDBJ databases">
        <authorList>
            <person name="Ferguson B K."/>
        </authorList>
    </citation>
    <scope>NUCLEOTIDE SEQUENCE [LARGE SCALE GENOMIC DNA]</scope>
</reference>
<dbReference type="SUPFAM" id="SSF56436">
    <property type="entry name" value="C-type lectin-like"/>
    <property type="match status" value="1"/>
</dbReference>
<accession>A0A6H5HUM4</accession>
<feature type="non-terminal residue" evidence="1">
    <location>
        <position position="1"/>
    </location>
</feature>
<dbReference type="Proteomes" id="UP000479190">
    <property type="component" value="Unassembled WGS sequence"/>
</dbReference>
<name>A0A6H5HUM4_9HYME</name>
<evidence type="ECO:0000313" key="2">
    <source>
        <dbReference type="Proteomes" id="UP000479190"/>
    </source>
</evidence>
<dbReference type="Gene3D" id="3.10.100.10">
    <property type="entry name" value="Mannose-Binding Protein A, subunit A"/>
    <property type="match status" value="1"/>
</dbReference>
<evidence type="ECO:0000313" key="1">
    <source>
        <dbReference type="EMBL" id="CAB0028575.1"/>
    </source>
</evidence>
<dbReference type="InterPro" id="IPR016186">
    <property type="entry name" value="C-type_lectin-like/link_sf"/>
</dbReference>
<dbReference type="InterPro" id="IPR016187">
    <property type="entry name" value="CTDL_fold"/>
</dbReference>
<organism evidence="1 2">
    <name type="scientific">Trichogramma brassicae</name>
    <dbReference type="NCBI Taxonomy" id="86971"/>
    <lineage>
        <taxon>Eukaryota</taxon>
        <taxon>Metazoa</taxon>
        <taxon>Ecdysozoa</taxon>
        <taxon>Arthropoda</taxon>
        <taxon>Hexapoda</taxon>
        <taxon>Insecta</taxon>
        <taxon>Pterygota</taxon>
        <taxon>Neoptera</taxon>
        <taxon>Endopterygota</taxon>
        <taxon>Hymenoptera</taxon>
        <taxon>Apocrita</taxon>
        <taxon>Proctotrupomorpha</taxon>
        <taxon>Chalcidoidea</taxon>
        <taxon>Trichogrammatidae</taxon>
        <taxon>Trichogramma</taxon>
    </lineage>
</organism>
<dbReference type="EMBL" id="CADCXV010000158">
    <property type="protein sequence ID" value="CAB0028575.1"/>
    <property type="molecule type" value="Genomic_DNA"/>
</dbReference>
<sequence>TLNCNTLELHTVHRMKIREAIRDDDLKTQIENCRVIYIEPGHICRAQQDESQYRTGMDNFSSQIIDLLHCRNFQLGLKACLIHIENFCFRAVLHNMCIDGFSFVRQRDNLESCSQKAPIVHHHRLYRKVTFDNETADDAPQKPTDPLLSSLDIITKKVQMIKARLDKTLNETKSSGLLEKGRHDTLIETGYRLTPGAGYHKLYLNEMSWHDALNFCRRKNAHLAVVNSTAELDVQVSSLALPLSHRRCSTPDRAKLHLCTCNRLIPKDETHFNVAKTGLKPSQWYSECMVKISKRSDGSLLPSPSPSREILFVRYNSSWPAATMSRLSCEYWIGSRALLRPDEHCSGTGQPVARSMLRVYMQLALDTSWLRA</sequence>
<dbReference type="CDD" id="cd00037">
    <property type="entry name" value="CLECT"/>
    <property type="match status" value="1"/>
</dbReference>
<proteinExistence type="predicted"/>
<keyword evidence="2" id="KW-1185">Reference proteome</keyword>
<dbReference type="OrthoDB" id="418245at2759"/>
<protein>
    <recommendedName>
        <fullName evidence="3">C-type lectin domain-containing protein</fullName>
    </recommendedName>
</protein>
<gene>
    <name evidence="1" type="ORF">TBRA_LOCUS731</name>
</gene>